<dbReference type="Gene3D" id="3.40.50.2300">
    <property type="match status" value="1"/>
</dbReference>
<evidence type="ECO:0000259" key="2">
    <source>
        <dbReference type="PROSITE" id="PS50110"/>
    </source>
</evidence>
<keyword evidence="1" id="KW-0597">Phosphoprotein</keyword>
<dbReference type="GO" id="GO:0003677">
    <property type="term" value="F:DNA binding"/>
    <property type="evidence" value="ECO:0007669"/>
    <property type="project" value="UniProtKB-KW"/>
</dbReference>
<dbReference type="PANTHER" id="PTHR37299">
    <property type="entry name" value="TRANSCRIPTIONAL REGULATOR-RELATED"/>
    <property type="match status" value="1"/>
</dbReference>
<comment type="caution">
    <text evidence="5">The sequence shown here is derived from an EMBL/GenBank/DDBJ whole genome shotgun (WGS) entry which is preliminary data.</text>
</comment>
<evidence type="ECO:0000256" key="1">
    <source>
        <dbReference type="PROSITE-ProRule" id="PRU00169"/>
    </source>
</evidence>
<dbReference type="PROSITE" id="PS50110">
    <property type="entry name" value="RESPONSE_REGULATORY"/>
    <property type="match status" value="1"/>
</dbReference>
<keyword evidence="5" id="KW-0238">DNA-binding</keyword>
<reference evidence="4 7" key="2">
    <citation type="submission" date="2019-10" db="EMBL/GenBank/DDBJ databases">
        <title>Prolixibacter strains distinguished by the presence of nitrate reductase genes were adept at nitrate-dependent anaerobic corrosion of metallic iron and carbon steel.</title>
        <authorList>
            <person name="Iino T."/>
            <person name="Shono N."/>
            <person name="Ito K."/>
            <person name="Nakamura R."/>
            <person name="Sueoka K."/>
            <person name="Harayama S."/>
            <person name="Ohkuma M."/>
        </authorList>
    </citation>
    <scope>NUCLEOTIDE SEQUENCE [LARGE SCALE GENOMIC DNA]</scope>
    <source>
        <strain evidence="4 7">MIC1-1</strain>
    </source>
</reference>
<dbReference type="SMART" id="SM00448">
    <property type="entry name" value="REC"/>
    <property type="match status" value="1"/>
</dbReference>
<dbReference type="AlphaFoldDB" id="A0A2P8CEE1"/>
<dbReference type="Proteomes" id="UP000396862">
    <property type="component" value="Unassembled WGS sequence"/>
</dbReference>
<keyword evidence="7" id="KW-1185">Reference proteome</keyword>
<proteinExistence type="predicted"/>
<evidence type="ECO:0000313" key="4">
    <source>
        <dbReference type="EMBL" id="GET21787.1"/>
    </source>
</evidence>
<evidence type="ECO:0000313" key="6">
    <source>
        <dbReference type="Proteomes" id="UP000240621"/>
    </source>
</evidence>
<feature type="domain" description="Response regulatory" evidence="2">
    <location>
        <begin position="4"/>
        <end position="115"/>
    </location>
</feature>
<evidence type="ECO:0000259" key="3">
    <source>
        <dbReference type="PROSITE" id="PS50930"/>
    </source>
</evidence>
<feature type="modified residue" description="4-aspartylphosphate" evidence="1">
    <location>
        <position position="55"/>
    </location>
</feature>
<accession>A0A2P8CEE1</accession>
<dbReference type="Pfam" id="PF00072">
    <property type="entry name" value="Response_reg"/>
    <property type="match status" value="1"/>
</dbReference>
<evidence type="ECO:0000313" key="5">
    <source>
        <dbReference type="EMBL" id="PSK83331.1"/>
    </source>
</evidence>
<feature type="domain" description="HTH LytTR-type" evidence="3">
    <location>
        <begin position="142"/>
        <end position="241"/>
    </location>
</feature>
<dbReference type="EMBL" id="BLAU01000001">
    <property type="protein sequence ID" value="GET21787.1"/>
    <property type="molecule type" value="Genomic_DNA"/>
</dbReference>
<dbReference type="RefSeq" id="WP_106542122.1">
    <property type="nucleotide sequence ID" value="NZ_BLAU01000001.1"/>
</dbReference>
<dbReference type="InterPro" id="IPR001789">
    <property type="entry name" value="Sig_transdc_resp-reg_receiver"/>
</dbReference>
<dbReference type="InterPro" id="IPR007492">
    <property type="entry name" value="LytTR_DNA-bd_dom"/>
</dbReference>
<name>A0A2P8CEE1_9BACT</name>
<dbReference type="InterPro" id="IPR046947">
    <property type="entry name" value="LytR-like"/>
</dbReference>
<dbReference type="InterPro" id="IPR011006">
    <property type="entry name" value="CheY-like_superfamily"/>
</dbReference>
<dbReference type="Pfam" id="PF04397">
    <property type="entry name" value="LytTR"/>
    <property type="match status" value="1"/>
</dbReference>
<sequence>MKIKCLIVDDEPLARTVLRDHIGKIDSLELVGECRNALEANTEILKGGIDLVFLDINMPLMSGIELAKQIKEMPALIFTTAYSEHALEGFELDAVDYLVKPITFNRFVRAVNKATKWLSKNDNSLKEMEEIRESAVQADESFAYFKVENKMVRLMLSDIVAAESQGHYVKIYTAKENHLVYQSISQLEDRLPSGIFVRCHRSFIINIRHIRAMTYHHIETDILKVPIGRSYKASIHHIIEK</sequence>
<dbReference type="PANTHER" id="PTHR37299:SF1">
    <property type="entry name" value="STAGE 0 SPORULATION PROTEIN A HOMOLOG"/>
    <property type="match status" value="1"/>
</dbReference>
<dbReference type="PROSITE" id="PS50930">
    <property type="entry name" value="HTH_LYTTR"/>
    <property type="match status" value="1"/>
</dbReference>
<dbReference type="OrthoDB" id="1490554at2"/>
<dbReference type="SUPFAM" id="SSF52172">
    <property type="entry name" value="CheY-like"/>
    <property type="match status" value="1"/>
</dbReference>
<dbReference type="EMBL" id="PYGC01000004">
    <property type="protein sequence ID" value="PSK83331.1"/>
    <property type="molecule type" value="Genomic_DNA"/>
</dbReference>
<protein>
    <submittedName>
        <fullName evidence="5">DNA-binding LytR/AlgR family response regulator</fullName>
    </submittedName>
    <submittedName>
        <fullName evidence="4">DNA-binding response regulator</fullName>
    </submittedName>
</protein>
<dbReference type="Proteomes" id="UP000240621">
    <property type="component" value="Unassembled WGS sequence"/>
</dbReference>
<dbReference type="FunFam" id="3.40.50.2300:FF:000051">
    <property type="entry name" value="Two-component response regulator yehT"/>
    <property type="match status" value="1"/>
</dbReference>
<organism evidence="5 6">
    <name type="scientific">Prolixibacter denitrificans</name>
    <dbReference type="NCBI Taxonomy" id="1541063"/>
    <lineage>
        <taxon>Bacteria</taxon>
        <taxon>Pseudomonadati</taxon>
        <taxon>Bacteroidota</taxon>
        <taxon>Bacteroidia</taxon>
        <taxon>Marinilabiliales</taxon>
        <taxon>Prolixibacteraceae</taxon>
        <taxon>Prolixibacter</taxon>
    </lineage>
</organism>
<reference evidence="5 6" key="1">
    <citation type="submission" date="2018-03" db="EMBL/GenBank/DDBJ databases">
        <title>Genomic Encyclopedia of Archaeal and Bacterial Type Strains, Phase II (KMG-II): from individual species to whole genera.</title>
        <authorList>
            <person name="Goeker M."/>
        </authorList>
    </citation>
    <scope>NUCLEOTIDE SEQUENCE [LARGE SCALE GENOMIC DNA]</scope>
    <source>
        <strain evidence="5 6">DSM 27267</strain>
    </source>
</reference>
<dbReference type="GO" id="GO:0000156">
    <property type="term" value="F:phosphorelay response regulator activity"/>
    <property type="evidence" value="ECO:0007669"/>
    <property type="project" value="InterPro"/>
</dbReference>
<dbReference type="SMART" id="SM00850">
    <property type="entry name" value="LytTR"/>
    <property type="match status" value="1"/>
</dbReference>
<evidence type="ECO:0000313" key="7">
    <source>
        <dbReference type="Proteomes" id="UP000396862"/>
    </source>
</evidence>
<dbReference type="Gene3D" id="2.40.50.1020">
    <property type="entry name" value="LytTr DNA-binding domain"/>
    <property type="match status" value="1"/>
</dbReference>
<gene>
    <name evidence="5" type="ORF">CLV93_104261</name>
    <name evidence="4" type="ORF">JCM18694_20330</name>
</gene>